<dbReference type="EMBL" id="KV417501">
    <property type="protein sequence ID" value="KZP28954.1"/>
    <property type="molecule type" value="Genomic_DNA"/>
</dbReference>
<evidence type="ECO:0000313" key="1">
    <source>
        <dbReference type="EMBL" id="KZP28954.1"/>
    </source>
</evidence>
<dbReference type="Proteomes" id="UP000076532">
    <property type="component" value="Unassembled WGS sequence"/>
</dbReference>
<gene>
    <name evidence="1" type="ORF">FIBSPDRAFT_1039296</name>
</gene>
<dbReference type="AlphaFoldDB" id="A0A166S2U3"/>
<accession>A0A166S2U3</accession>
<proteinExistence type="predicted"/>
<organism evidence="1 2">
    <name type="scientific">Athelia psychrophila</name>
    <dbReference type="NCBI Taxonomy" id="1759441"/>
    <lineage>
        <taxon>Eukaryota</taxon>
        <taxon>Fungi</taxon>
        <taxon>Dikarya</taxon>
        <taxon>Basidiomycota</taxon>
        <taxon>Agaricomycotina</taxon>
        <taxon>Agaricomycetes</taxon>
        <taxon>Agaricomycetidae</taxon>
        <taxon>Atheliales</taxon>
        <taxon>Atheliaceae</taxon>
        <taxon>Athelia</taxon>
    </lineage>
</organism>
<sequence>MPMKASSQQFFSPSGAQALNNHLQYHFATKRLTWEKIQNPHNTGPWEVTAFFDGIEYGRAVDRTVGAASEEAARQALAALRSSQGV</sequence>
<reference evidence="1 2" key="1">
    <citation type="journal article" date="2016" name="Mol. Biol. Evol.">
        <title>Comparative Genomics of Early-Diverging Mushroom-Forming Fungi Provides Insights into the Origins of Lignocellulose Decay Capabilities.</title>
        <authorList>
            <person name="Nagy L.G."/>
            <person name="Riley R."/>
            <person name="Tritt A."/>
            <person name="Adam C."/>
            <person name="Daum C."/>
            <person name="Floudas D."/>
            <person name="Sun H."/>
            <person name="Yadav J.S."/>
            <person name="Pangilinan J."/>
            <person name="Larsson K.H."/>
            <person name="Matsuura K."/>
            <person name="Barry K."/>
            <person name="Labutti K."/>
            <person name="Kuo R."/>
            <person name="Ohm R.A."/>
            <person name="Bhattacharya S.S."/>
            <person name="Shirouzu T."/>
            <person name="Yoshinaga Y."/>
            <person name="Martin F.M."/>
            <person name="Grigoriev I.V."/>
            <person name="Hibbett D.S."/>
        </authorList>
    </citation>
    <scope>NUCLEOTIDE SEQUENCE [LARGE SCALE GENOMIC DNA]</scope>
    <source>
        <strain evidence="1 2">CBS 109695</strain>
    </source>
</reference>
<dbReference type="Gene3D" id="3.30.160.20">
    <property type="match status" value="1"/>
</dbReference>
<keyword evidence="2" id="KW-1185">Reference proteome</keyword>
<dbReference type="OrthoDB" id="112668at2759"/>
<evidence type="ECO:0000313" key="2">
    <source>
        <dbReference type="Proteomes" id="UP000076532"/>
    </source>
</evidence>
<evidence type="ECO:0008006" key="3">
    <source>
        <dbReference type="Google" id="ProtNLM"/>
    </source>
</evidence>
<protein>
    <recommendedName>
        <fullName evidence="3">DRBM domain-containing protein</fullName>
    </recommendedName>
</protein>
<dbReference type="SUPFAM" id="SSF54768">
    <property type="entry name" value="dsRNA-binding domain-like"/>
    <property type="match status" value="1"/>
</dbReference>
<name>A0A166S2U3_9AGAM</name>